<keyword evidence="1" id="KW-0560">Oxidoreductase</keyword>
<dbReference type="Proteomes" id="UP001497623">
    <property type="component" value="Unassembled WGS sequence"/>
</dbReference>
<keyword evidence="2" id="KW-0812">Transmembrane</keyword>
<dbReference type="GO" id="GO:0016491">
    <property type="term" value="F:oxidoreductase activity"/>
    <property type="evidence" value="ECO:0007669"/>
    <property type="project" value="UniProtKB-KW"/>
</dbReference>
<dbReference type="PANTHER" id="PTHR43313:SF36">
    <property type="entry name" value="D-BETA-HYDROXYBUTYRATE DEHYDROGENASE, MITOCHONDRIAL"/>
    <property type="match status" value="1"/>
</dbReference>
<dbReference type="Gene3D" id="3.40.50.720">
    <property type="entry name" value="NAD(P)-binding Rossmann-like Domain"/>
    <property type="match status" value="1"/>
</dbReference>
<proteinExistence type="predicted"/>
<dbReference type="SUPFAM" id="SSF51735">
    <property type="entry name" value="NAD(P)-binding Rossmann-fold domains"/>
    <property type="match status" value="1"/>
</dbReference>
<dbReference type="Pfam" id="PF00106">
    <property type="entry name" value="adh_short"/>
    <property type="match status" value="1"/>
</dbReference>
<organism evidence="3 4">
    <name type="scientific">Meganyctiphanes norvegica</name>
    <name type="common">Northern krill</name>
    <name type="synonym">Thysanopoda norvegica</name>
    <dbReference type="NCBI Taxonomy" id="48144"/>
    <lineage>
        <taxon>Eukaryota</taxon>
        <taxon>Metazoa</taxon>
        <taxon>Ecdysozoa</taxon>
        <taxon>Arthropoda</taxon>
        <taxon>Crustacea</taxon>
        <taxon>Multicrustacea</taxon>
        <taxon>Malacostraca</taxon>
        <taxon>Eumalacostraca</taxon>
        <taxon>Eucarida</taxon>
        <taxon>Euphausiacea</taxon>
        <taxon>Euphausiidae</taxon>
        <taxon>Meganyctiphanes</taxon>
    </lineage>
</organism>
<dbReference type="InterPro" id="IPR020904">
    <property type="entry name" value="Sc_DH/Rdtase_CS"/>
</dbReference>
<keyword evidence="2" id="KW-1133">Transmembrane helix</keyword>
<comment type="caution">
    <text evidence="3">The sequence shown here is derived from an EMBL/GenBank/DDBJ whole genome shotgun (WGS) entry which is preliminary data.</text>
</comment>
<evidence type="ECO:0008006" key="5">
    <source>
        <dbReference type="Google" id="ProtNLM"/>
    </source>
</evidence>
<dbReference type="InterPro" id="IPR036291">
    <property type="entry name" value="NAD(P)-bd_dom_sf"/>
</dbReference>
<evidence type="ECO:0000256" key="2">
    <source>
        <dbReference type="SAM" id="Phobius"/>
    </source>
</evidence>
<dbReference type="PRINTS" id="PR00081">
    <property type="entry name" value="GDHRDH"/>
</dbReference>
<gene>
    <name evidence="3" type="ORF">MNOR_LOCUS14266</name>
</gene>
<dbReference type="PANTHER" id="PTHR43313">
    <property type="entry name" value="SHORT-CHAIN DEHYDROGENASE/REDUCTASE FAMILY 9C"/>
    <property type="match status" value="1"/>
</dbReference>
<accession>A0AAV2QNP5</accession>
<dbReference type="AlphaFoldDB" id="A0AAV2QNP5"/>
<reference evidence="3 4" key="1">
    <citation type="submission" date="2024-05" db="EMBL/GenBank/DDBJ databases">
        <authorList>
            <person name="Wallberg A."/>
        </authorList>
    </citation>
    <scope>NUCLEOTIDE SEQUENCE [LARGE SCALE GENOMIC DNA]</scope>
</reference>
<evidence type="ECO:0000313" key="3">
    <source>
        <dbReference type="EMBL" id="CAL4091150.1"/>
    </source>
</evidence>
<dbReference type="InterPro" id="IPR002347">
    <property type="entry name" value="SDR_fam"/>
</dbReference>
<sequence length="377" mass="41987">MITQYNSSKHIFILQTPFIVGRELGFKMLWTGDKVFRVLFLGGLSLVLASLACLLQLASVTIVFPVLWAISAGIYLYTAQLQVPVSGKAVVVTGCDTGFGLQLAQQLDKMGFRVFAGCLQAEDGEGAKTLREVGSDRLHVLQMDITKTDQLDKATKEVLAKLAPGEVLWGIVNNAGWATYGEMEWVGLDTYRKILEINLIGIIAVTQAFLPMIRDAKGRVVTISSGLGRFAVPMRSPYVASKYAVEGLMDCLRYEMKPWGVNVSLIEPGNFIAGTNIFNQKTIADQAEAMWAGMTERVRADYGKDHFDSRVNLMTKYSTGGCTDLSPVLNAYIEGLTQAYPQERYNPMDFYFRARLFIATHLPEIFYDNIYIDYLKK</sequence>
<protein>
    <recommendedName>
        <fullName evidence="5">D-beta-hydroxybutyrate dehydrogenase, mitochondrial</fullName>
    </recommendedName>
</protein>
<dbReference type="EMBL" id="CAXKWB010008466">
    <property type="protein sequence ID" value="CAL4091150.1"/>
    <property type="molecule type" value="Genomic_DNA"/>
</dbReference>
<evidence type="ECO:0000313" key="4">
    <source>
        <dbReference type="Proteomes" id="UP001497623"/>
    </source>
</evidence>
<evidence type="ECO:0000256" key="1">
    <source>
        <dbReference type="ARBA" id="ARBA00023002"/>
    </source>
</evidence>
<feature type="transmembrane region" description="Helical" evidence="2">
    <location>
        <begin position="35"/>
        <end position="55"/>
    </location>
</feature>
<keyword evidence="2" id="KW-0472">Membrane</keyword>
<dbReference type="GO" id="GO:0008202">
    <property type="term" value="P:steroid metabolic process"/>
    <property type="evidence" value="ECO:0007669"/>
    <property type="project" value="TreeGrafter"/>
</dbReference>
<name>A0AAV2QNP5_MEGNR</name>
<keyword evidence="4" id="KW-1185">Reference proteome</keyword>
<dbReference type="PROSITE" id="PS00061">
    <property type="entry name" value="ADH_SHORT"/>
    <property type="match status" value="1"/>
</dbReference>